<sequence>MHQHAQDEAASAAVSQATFSPVVELRQYTLHPGRRDALIDVFDNHLVETQEETGMKVIGQFRDLDRDDSFVWLRGFDDMESRRASLSAFYGGPVWAEYKDAANATMISSDDVLQLAPAWPDSAFDLAGAKRGRRDPADAIVTARIFHVEHAGEADFVELFRNEVAPLLADLGAPLLAAFVTEHAENSFPRLPVRTDENVFVAFFRFVNAAAHARHETALANSAVWQGDLLPHLERHYSRPSGTLRLARTERSLL</sequence>
<dbReference type="InterPro" id="IPR011008">
    <property type="entry name" value="Dimeric_a/b-barrel"/>
</dbReference>
<name>A0AAU8CVH0_9HYPH</name>
<evidence type="ECO:0000259" key="1">
    <source>
        <dbReference type="Pfam" id="PF07978"/>
    </source>
</evidence>
<dbReference type="AlphaFoldDB" id="A0AAU8CVH0"/>
<dbReference type="EMBL" id="CP159253">
    <property type="protein sequence ID" value="XCG50547.1"/>
    <property type="molecule type" value="Genomic_DNA"/>
</dbReference>
<accession>A0AAU8CVH0</accession>
<dbReference type="SUPFAM" id="SSF54909">
    <property type="entry name" value="Dimeric alpha+beta barrel"/>
    <property type="match status" value="2"/>
</dbReference>
<gene>
    <name evidence="2" type="ORF">ABVK50_08770</name>
</gene>
<dbReference type="Pfam" id="PF07978">
    <property type="entry name" value="NIPSNAP"/>
    <property type="match status" value="1"/>
</dbReference>
<proteinExistence type="predicted"/>
<protein>
    <submittedName>
        <fullName evidence="2">NIPSNAP family protein</fullName>
    </submittedName>
</protein>
<dbReference type="InterPro" id="IPR012577">
    <property type="entry name" value="NIPSNAP"/>
</dbReference>
<reference evidence="2" key="1">
    <citation type="submission" date="2024-06" db="EMBL/GenBank/DDBJ databases">
        <title>Mesorhizobium karijinii sp. nov., a symbiont of the iconic Swainsona formosa from arid Australia.</title>
        <authorList>
            <person name="Hill Y.J."/>
            <person name="Watkin E.L.J."/>
            <person name="O'Hara G.W."/>
            <person name="Terpolilli J."/>
            <person name="Tye M.L."/>
            <person name="Kohlmeier M.G."/>
        </authorList>
    </citation>
    <scope>NUCLEOTIDE SEQUENCE</scope>
    <source>
        <strain evidence="2">WSM2240</strain>
    </source>
</reference>
<organism evidence="2">
    <name type="scientific">Mesorhizobium sp. WSM2240</name>
    <dbReference type="NCBI Taxonomy" id="3228851"/>
    <lineage>
        <taxon>Bacteria</taxon>
        <taxon>Pseudomonadati</taxon>
        <taxon>Pseudomonadota</taxon>
        <taxon>Alphaproteobacteria</taxon>
        <taxon>Hyphomicrobiales</taxon>
        <taxon>Phyllobacteriaceae</taxon>
        <taxon>Mesorhizobium</taxon>
    </lineage>
</organism>
<evidence type="ECO:0000313" key="2">
    <source>
        <dbReference type="EMBL" id="XCG50547.1"/>
    </source>
</evidence>
<dbReference type="RefSeq" id="WP_353641926.1">
    <property type="nucleotide sequence ID" value="NZ_CP159253.1"/>
</dbReference>
<feature type="domain" description="NIPSNAP" evidence="1">
    <location>
        <begin position="23"/>
        <end position="111"/>
    </location>
</feature>
<dbReference type="Gene3D" id="3.30.70.100">
    <property type="match status" value="2"/>
</dbReference>